<dbReference type="Proteomes" id="UP000216533">
    <property type="component" value="Unassembled WGS sequence"/>
</dbReference>
<reference evidence="1 2" key="1">
    <citation type="submission" date="2017-07" db="EMBL/GenBank/DDBJ databases">
        <title>Draft whole genome sequences of clinical Proprionibacteriaceae strains.</title>
        <authorList>
            <person name="Bernier A.-M."/>
            <person name="Bernard K."/>
            <person name="Domingo M.-C."/>
        </authorList>
    </citation>
    <scope>NUCLEOTIDE SEQUENCE [LARGE SCALE GENOMIC DNA]</scope>
    <source>
        <strain evidence="1 2">NML 160184</strain>
    </source>
</reference>
<dbReference type="AlphaFoldDB" id="A0A255E7E8"/>
<proteinExistence type="predicted"/>
<dbReference type="RefSeq" id="WP_094451427.1">
    <property type="nucleotide sequence ID" value="NZ_NMVI01000025.1"/>
</dbReference>
<evidence type="ECO:0000313" key="2">
    <source>
        <dbReference type="Proteomes" id="UP000216533"/>
    </source>
</evidence>
<protein>
    <submittedName>
        <fullName evidence="1">Thiol-disulfide oxidoreductase</fullName>
    </submittedName>
</protein>
<dbReference type="Pfam" id="PF04134">
    <property type="entry name" value="DCC1-like"/>
    <property type="match status" value="1"/>
</dbReference>
<name>A0A255E7E8_9ACTN</name>
<dbReference type="InterPro" id="IPR007263">
    <property type="entry name" value="DCC1-like"/>
</dbReference>
<organism evidence="1 2">
    <name type="scientific">Parenemella sanctibonifatiensis</name>
    <dbReference type="NCBI Taxonomy" id="2016505"/>
    <lineage>
        <taxon>Bacteria</taxon>
        <taxon>Bacillati</taxon>
        <taxon>Actinomycetota</taxon>
        <taxon>Actinomycetes</taxon>
        <taxon>Propionibacteriales</taxon>
        <taxon>Propionibacteriaceae</taxon>
        <taxon>Parenemella</taxon>
    </lineage>
</organism>
<accession>A0A255E7E8</accession>
<sequence length="128" mass="14129">MPVLIYDGDCGFCTRAAEWARVRTPDVTVTPWQWADLAALGLTIERCRAAVQWIDESGIEPGRAYAGAAAVAGWLTHRGGWGARLARLYPLPGMRQLADAGYRLVAQYRHRLPGGTPACRLPDQRPER</sequence>
<evidence type="ECO:0000313" key="1">
    <source>
        <dbReference type="EMBL" id="OYN85322.1"/>
    </source>
</evidence>
<comment type="caution">
    <text evidence="1">The sequence shown here is derived from an EMBL/GenBank/DDBJ whole genome shotgun (WGS) entry which is preliminary data.</text>
</comment>
<dbReference type="GO" id="GO:0015035">
    <property type="term" value="F:protein-disulfide reductase activity"/>
    <property type="evidence" value="ECO:0007669"/>
    <property type="project" value="InterPro"/>
</dbReference>
<dbReference type="EMBL" id="NMVI01000025">
    <property type="protein sequence ID" value="OYN85322.1"/>
    <property type="molecule type" value="Genomic_DNA"/>
</dbReference>
<gene>
    <name evidence="1" type="ORF">CGZ92_11010</name>
</gene>